<dbReference type="GO" id="GO:0005634">
    <property type="term" value="C:nucleus"/>
    <property type="evidence" value="ECO:0007669"/>
    <property type="project" value="UniProtKB-ARBA"/>
</dbReference>
<evidence type="ECO:0000256" key="7">
    <source>
        <dbReference type="ARBA" id="ARBA00022786"/>
    </source>
</evidence>
<evidence type="ECO:0000256" key="4">
    <source>
        <dbReference type="ARBA" id="ARBA00022723"/>
    </source>
</evidence>
<keyword evidence="3" id="KW-0808">Transferase</keyword>
<dbReference type="OrthoDB" id="411372at2759"/>
<keyword evidence="14" id="KW-1185">Reference proteome</keyword>
<reference evidence="13 14" key="1">
    <citation type="journal article" date="2007" name="Nature">
        <title>Evolution of genes and genomes on the Drosophila phylogeny.</title>
        <authorList>
            <consortium name="Drosophila 12 Genomes Consortium"/>
            <person name="Clark A.G."/>
            <person name="Eisen M.B."/>
            <person name="Smith D.R."/>
            <person name="Bergman C.M."/>
            <person name="Oliver B."/>
            <person name="Markow T.A."/>
            <person name="Kaufman T.C."/>
            <person name="Kellis M."/>
            <person name="Gelbart W."/>
            <person name="Iyer V.N."/>
            <person name="Pollard D.A."/>
            <person name="Sackton T.B."/>
            <person name="Larracuente A.M."/>
            <person name="Singh N.D."/>
            <person name="Abad J.P."/>
            <person name="Abt D.N."/>
            <person name="Adryan B."/>
            <person name="Aguade M."/>
            <person name="Akashi H."/>
            <person name="Anderson W.W."/>
            <person name="Aquadro C.F."/>
            <person name="Ardell D.H."/>
            <person name="Arguello R."/>
            <person name="Artieri C.G."/>
            <person name="Barbash D.A."/>
            <person name="Barker D."/>
            <person name="Barsanti P."/>
            <person name="Batterham P."/>
            <person name="Batzoglou S."/>
            <person name="Begun D."/>
            <person name="Bhutkar A."/>
            <person name="Blanco E."/>
            <person name="Bosak S.A."/>
            <person name="Bradley R.K."/>
            <person name="Brand A.D."/>
            <person name="Brent M.R."/>
            <person name="Brooks A.N."/>
            <person name="Brown R.H."/>
            <person name="Butlin R.K."/>
            <person name="Caggese C."/>
            <person name="Calvi B.R."/>
            <person name="Bernardo de Carvalho A."/>
            <person name="Caspi A."/>
            <person name="Castrezana S."/>
            <person name="Celniker S.E."/>
            <person name="Chang J.L."/>
            <person name="Chapple C."/>
            <person name="Chatterji S."/>
            <person name="Chinwalla A."/>
            <person name="Civetta A."/>
            <person name="Clifton S.W."/>
            <person name="Comeron J.M."/>
            <person name="Costello J.C."/>
            <person name="Coyne J.A."/>
            <person name="Daub J."/>
            <person name="David R.G."/>
            <person name="Delcher A.L."/>
            <person name="Delehaunty K."/>
            <person name="Do C.B."/>
            <person name="Ebling H."/>
            <person name="Edwards K."/>
            <person name="Eickbush T."/>
            <person name="Evans J.D."/>
            <person name="Filipski A."/>
            <person name="Findeiss S."/>
            <person name="Freyhult E."/>
            <person name="Fulton L."/>
            <person name="Fulton R."/>
            <person name="Garcia A.C."/>
            <person name="Gardiner A."/>
            <person name="Garfield D.A."/>
            <person name="Garvin B.E."/>
            <person name="Gibson G."/>
            <person name="Gilbert D."/>
            <person name="Gnerre S."/>
            <person name="Godfrey J."/>
            <person name="Good R."/>
            <person name="Gotea V."/>
            <person name="Gravely B."/>
            <person name="Greenberg A.J."/>
            <person name="Griffiths-Jones S."/>
            <person name="Gross S."/>
            <person name="Guigo R."/>
            <person name="Gustafson E.A."/>
            <person name="Haerty W."/>
            <person name="Hahn M.W."/>
            <person name="Halligan D.L."/>
            <person name="Halpern A.L."/>
            <person name="Halter G.M."/>
            <person name="Han M.V."/>
            <person name="Heger A."/>
            <person name="Hillier L."/>
            <person name="Hinrichs A.S."/>
            <person name="Holmes I."/>
            <person name="Hoskins R.A."/>
            <person name="Hubisz M.J."/>
            <person name="Hultmark D."/>
            <person name="Huntley M.A."/>
            <person name="Jaffe D.B."/>
            <person name="Jagadeeshan S."/>
            <person name="Jeck W.R."/>
            <person name="Johnson J."/>
            <person name="Jones C.D."/>
            <person name="Jordan W.C."/>
            <person name="Karpen G.H."/>
            <person name="Kataoka E."/>
            <person name="Keightley P.D."/>
            <person name="Kheradpour P."/>
            <person name="Kirkness E.F."/>
            <person name="Koerich L.B."/>
            <person name="Kristiansen K."/>
            <person name="Kudrna D."/>
            <person name="Kulathinal R.J."/>
            <person name="Kumar S."/>
            <person name="Kwok R."/>
            <person name="Lander E."/>
            <person name="Langley C.H."/>
            <person name="Lapoint R."/>
            <person name="Lazzaro B.P."/>
            <person name="Lee S.J."/>
            <person name="Levesque L."/>
            <person name="Li R."/>
            <person name="Lin C.F."/>
            <person name="Lin M.F."/>
            <person name="Lindblad-Toh K."/>
            <person name="Llopart A."/>
            <person name="Long M."/>
            <person name="Low L."/>
            <person name="Lozovsky E."/>
            <person name="Lu J."/>
            <person name="Luo M."/>
            <person name="Machado C.A."/>
            <person name="Makalowski W."/>
            <person name="Marzo M."/>
            <person name="Matsuda M."/>
            <person name="Matzkin L."/>
            <person name="McAllister B."/>
            <person name="McBride C.S."/>
            <person name="McKernan B."/>
            <person name="McKernan K."/>
            <person name="Mendez-Lago M."/>
            <person name="Minx P."/>
            <person name="Mollenhauer M.U."/>
            <person name="Montooth K."/>
            <person name="Mount S.M."/>
            <person name="Mu X."/>
            <person name="Myers E."/>
            <person name="Negre B."/>
            <person name="Newfeld S."/>
            <person name="Nielsen R."/>
            <person name="Noor M.A."/>
            <person name="O'Grady P."/>
            <person name="Pachter L."/>
            <person name="Papaceit M."/>
            <person name="Parisi M.J."/>
            <person name="Parisi M."/>
            <person name="Parts L."/>
            <person name="Pedersen J.S."/>
            <person name="Pesole G."/>
            <person name="Phillippy A.M."/>
            <person name="Ponting C.P."/>
            <person name="Pop M."/>
            <person name="Porcelli D."/>
            <person name="Powell J.R."/>
            <person name="Prohaska S."/>
            <person name="Pruitt K."/>
            <person name="Puig M."/>
            <person name="Quesneville H."/>
            <person name="Ram K.R."/>
            <person name="Rand D."/>
            <person name="Rasmussen M.D."/>
            <person name="Reed L.K."/>
            <person name="Reenan R."/>
            <person name="Reily A."/>
            <person name="Remington K.A."/>
            <person name="Rieger T.T."/>
            <person name="Ritchie M.G."/>
            <person name="Robin C."/>
            <person name="Rogers Y.H."/>
            <person name="Rohde C."/>
            <person name="Rozas J."/>
            <person name="Rubenfield M.J."/>
            <person name="Ruiz A."/>
            <person name="Russo S."/>
            <person name="Salzberg S.L."/>
            <person name="Sanchez-Gracia A."/>
            <person name="Saranga D.J."/>
            <person name="Sato H."/>
            <person name="Schaeffer S.W."/>
            <person name="Schatz M.C."/>
            <person name="Schlenke T."/>
            <person name="Schwartz R."/>
            <person name="Segarra C."/>
            <person name="Singh R.S."/>
            <person name="Sirot L."/>
            <person name="Sirota M."/>
            <person name="Sisneros N.B."/>
            <person name="Smith C.D."/>
            <person name="Smith T.F."/>
            <person name="Spieth J."/>
            <person name="Stage D.E."/>
            <person name="Stark A."/>
            <person name="Stephan W."/>
            <person name="Strausberg R.L."/>
            <person name="Strempel S."/>
            <person name="Sturgill D."/>
            <person name="Sutton G."/>
            <person name="Sutton G.G."/>
            <person name="Tao W."/>
            <person name="Teichmann S."/>
            <person name="Tobari Y.N."/>
            <person name="Tomimura Y."/>
            <person name="Tsolas J.M."/>
            <person name="Valente V.L."/>
            <person name="Venter E."/>
            <person name="Venter J.C."/>
            <person name="Vicario S."/>
            <person name="Vieira F.G."/>
            <person name="Vilella A.J."/>
            <person name="Villasante A."/>
            <person name="Walenz B."/>
            <person name="Wang J."/>
            <person name="Wasserman M."/>
            <person name="Watts T."/>
            <person name="Wilson D."/>
            <person name="Wilson R.K."/>
            <person name="Wing R.A."/>
            <person name="Wolfner M.F."/>
            <person name="Wong A."/>
            <person name="Wong G.K."/>
            <person name="Wu C.I."/>
            <person name="Wu G."/>
            <person name="Yamamoto D."/>
            <person name="Yang H.P."/>
            <person name="Yang S.P."/>
            <person name="Yorke J.A."/>
            <person name="Yoshida K."/>
            <person name="Zdobnov E."/>
            <person name="Zhang P."/>
            <person name="Zhang Y."/>
            <person name="Zimin A.V."/>
            <person name="Baldwin J."/>
            <person name="Abdouelleil A."/>
            <person name="Abdulkadir J."/>
            <person name="Abebe A."/>
            <person name="Abera B."/>
            <person name="Abreu J."/>
            <person name="Acer S.C."/>
            <person name="Aftuck L."/>
            <person name="Alexander A."/>
            <person name="An P."/>
            <person name="Anderson E."/>
            <person name="Anderson S."/>
            <person name="Arachi H."/>
            <person name="Azer M."/>
            <person name="Bachantsang P."/>
            <person name="Barry A."/>
            <person name="Bayul T."/>
            <person name="Berlin A."/>
            <person name="Bessette D."/>
            <person name="Bloom T."/>
            <person name="Blye J."/>
            <person name="Boguslavskiy L."/>
            <person name="Bonnet C."/>
            <person name="Boukhgalter B."/>
            <person name="Bourzgui I."/>
            <person name="Brown A."/>
            <person name="Cahill P."/>
            <person name="Channer S."/>
            <person name="Cheshatsang Y."/>
            <person name="Chuda L."/>
            <person name="Citroen M."/>
            <person name="Collymore A."/>
            <person name="Cooke P."/>
            <person name="Costello M."/>
            <person name="D'Aco K."/>
            <person name="Daza R."/>
            <person name="De Haan G."/>
            <person name="DeGray S."/>
            <person name="DeMaso C."/>
            <person name="Dhargay N."/>
            <person name="Dooley K."/>
            <person name="Dooley E."/>
            <person name="Doricent M."/>
            <person name="Dorje P."/>
            <person name="Dorjee K."/>
            <person name="Dupes A."/>
            <person name="Elong R."/>
            <person name="Falk J."/>
            <person name="Farina A."/>
            <person name="Faro S."/>
            <person name="Ferguson D."/>
            <person name="Fisher S."/>
            <person name="Foley C.D."/>
            <person name="Franke A."/>
            <person name="Friedrich D."/>
            <person name="Gadbois L."/>
            <person name="Gearin G."/>
            <person name="Gearin C.R."/>
            <person name="Giannoukos G."/>
            <person name="Goode T."/>
            <person name="Graham J."/>
            <person name="Grandbois E."/>
            <person name="Grewal S."/>
            <person name="Gyaltsen K."/>
            <person name="Hafez N."/>
            <person name="Hagos B."/>
            <person name="Hall J."/>
            <person name="Henson C."/>
            <person name="Hollinger A."/>
            <person name="Honan T."/>
            <person name="Huard M.D."/>
            <person name="Hughes L."/>
            <person name="Hurhula B."/>
            <person name="Husby M.E."/>
            <person name="Kamat A."/>
            <person name="Kanga B."/>
            <person name="Kashin S."/>
            <person name="Khazanovich D."/>
            <person name="Kisner P."/>
            <person name="Lance K."/>
            <person name="Lara M."/>
            <person name="Lee W."/>
            <person name="Lennon N."/>
            <person name="Letendre F."/>
            <person name="LeVine R."/>
            <person name="Lipovsky A."/>
            <person name="Liu X."/>
            <person name="Liu J."/>
            <person name="Liu S."/>
            <person name="Lokyitsang T."/>
            <person name="Lokyitsang Y."/>
            <person name="Lubonja R."/>
            <person name="Lui A."/>
            <person name="MacDonald P."/>
            <person name="Magnisalis V."/>
            <person name="Maru K."/>
            <person name="Matthews C."/>
            <person name="McCusker W."/>
            <person name="McDonough S."/>
            <person name="Mehta T."/>
            <person name="Meldrim J."/>
            <person name="Meneus L."/>
            <person name="Mihai O."/>
            <person name="Mihalev A."/>
            <person name="Mihova T."/>
            <person name="Mittelman R."/>
            <person name="Mlenga V."/>
            <person name="Montmayeur A."/>
            <person name="Mulrain L."/>
            <person name="Navidi A."/>
            <person name="Naylor J."/>
            <person name="Negash T."/>
            <person name="Nguyen T."/>
            <person name="Nguyen N."/>
            <person name="Nicol R."/>
            <person name="Norbu C."/>
            <person name="Norbu N."/>
            <person name="Novod N."/>
            <person name="O'Neill B."/>
            <person name="Osman S."/>
            <person name="Markiewicz E."/>
            <person name="Oyono O.L."/>
            <person name="Patti C."/>
            <person name="Phunkhang P."/>
            <person name="Pierre F."/>
            <person name="Priest M."/>
            <person name="Raghuraman S."/>
            <person name="Rege F."/>
            <person name="Reyes R."/>
            <person name="Rise C."/>
            <person name="Rogov P."/>
            <person name="Ross K."/>
            <person name="Ryan E."/>
            <person name="Settipalli S."/>
            <person name="Shea T."/>
            <person name="Sherpa N."/>
            <person name="Shi L."/>
            <person name="Shih D."/>
            <person name="Sparrow T."/>
            <person name="Spaulding J."/>
            <person name="Stalker J."/>
            <person name="Stange-Thomann N."/>
            <person name="Stavropoulos S."/>
            <person name="Stone C."/>
            <person name="Strader C."/>
            <person name="Tesfaye S."/>
            <person name="Thomson T."/>
            <person name="Thoulutsang Y."/>
            <person name="Thoulutsang D."/>
            <person name="Topham K."/>
            <person name="Topping I."/>
            <person name="Tsamla T."/>
            <person name="Vassiliev H."/>
            <person name="Vo A."/>
            <person name="Wangchuk T."/>
            <person name="Wangdi T."/>
            <person name="Weiand M."/>
            <person name="Wilkinson J."/>
            <person name="Wilson A."/>
            <person name="Yadav S."/>
            <person name="Young G."/>
            <person name="Yu Q."/>
            <person name="Zembek L."/>
            <person name="Zhong D."/>
            <person name="Zimmer A."/>
            <person name="Zwirko Z."/>
            <person name="Jaffe D.B."/>
            <person name="Alvarez P."/>
            <person name="Brockman W."/>
            <person name="Butler J."/>
            <person name="Chin C."/>
            <person name="Gnerre S."/>
            <person name="Grabherr M."/>
            <person name="Kleber M."/>
            <person name="Mauceli E."/>
            <person name="MacCallum I."/>
        </authorList>
    </citation>
    <scope>NUCLEOTIDE SEQUENCE [LARGE SCALE GENOMIC DNA]</scope>
    <source>
        <strain evidence="14">Rob3c / Tucson 14021-0248.25</strain>
    </source>
</reference>
<dbReference type="Proteomes" id="UP000001292">
    <property type="component" value="Unassembled WGS sequence"/>
</dbReference>
<evidence type="ECO:0000256" key="9">
    <source>
        <dbReference type="PROSITE-ProRule" id="PRU00723"/>
    </source>
</evidence>
<evidence type="ECO:0000259" key="12">
    <source>
        <dbReference type="PROSITE" id="PS50103"/>
    </source>
</evidence>
<dbReference type="EC" id="2.3.2.27" evidence="2"/>
<dbReference type="InterPro" id="IPR001841">
    <property type="entry name" value="Znf_RING"/>
</dbReference>
<comment type="catalytic activity">
    <reaction evidence="1">
        <text>S-ubiquitinyl-[E2 ubiquitin-conjugating enzyme]-L-cysteine + [acceptor protein]-L-lysine = [E2 ubiquitin-conjugating enzyme]-L-cysteine + N(6)-ubiquitinyl-[acceptor protein]-L-lysine.</text>
        <dbReference type="EC" id="2.3.2.27"/>
    </reaction>
</comment>
<dbReference type="Pfam" id="PF00097">
    <property type="entry name" value="zf-C3HC4"/>
    <property type="match status" value="1"/>
</dbReference>
<feature type="domain" description="C3H1-type" evidence="12">
    <location>
        <begin position="182"/>
        <end position="211"/>
    </location>
</feature>
<protein>
    <recommendedName>
        <fullName evidence="2">RING-type E3 ubiquitin transferase</fullName>
        <ecNumber evidence="2">2.3.2.27</ecNumber>
    </recommendedName>
</protein>
<accession>B4IFV1</accession>
<keyword evidence="6 9" id="KW-0863">Zinc-finger</keyword>
<dbReference type="PANTHER" id="PTHR11224:SF10">
    <property type="entry name" value="IP09428P-RELATED"/>
    <property type="match status" value="1"/>
</dbReference>
<evidence type="ECO:0000256" key="3">
    <source>
        <dbReference type="ARBA" id="ARBA00022679"/>
    </source>
</evidence>
<dbReference type="GO" id="GO:0008270">
    <property type="term" value="F:zinc ion binding"/>
    <property type="evidence" value="ECO:0007669"/>
    <property type="project" value="UniProtKB-KW"/>
</dbReference>
<dbReference type="InterPro" id="IPR045072">
    <property type="entry name" value="MKRN-like"/>
</dbReference>
<dbReference type="FunFam" id="3.30.40.10:FF:000117">
    <property type="entry name" value="Probable E3 ubiquitin-protein ligase makorin-1"/>
    <property type="match status" value="1"/>
</dbReference>
<keyword evidence="7" id="KW-0833">Ubl conjugation pathway</keyword>
<name>B4IFV1_DROSE</name>
<dbReference type="PROSITE" id="PS50103">
    <property type="entry name" value="ZF_C3H1"/>
    <property type="match status" value="1"/>
</dbReference>
<evidence type="ECO:0000256" key="5">
    <source>
        <dbReference type="ARBA" id="ARBA00022737"/>
    </source>
</evidence>
<dbReference type="GO" id="GO:0060255">
    <property type="term" value="P:regulation of macromolecule metabolic process"/>
    <property type="evidence" value="ECO:0007669"/>
    <property type="project" value="UniProtKB-ARBA"/>
</dbReference>
<dbReference type="HOGENOM" id="CLU_1035393_0_0_1"/>
<dbReference type="InterPro" id="IPR018957">
    <property type="entry name" value="Znf_C3HC4_RING-type"/>
</dbReference>
<evidence type="ECO:0000259" key="11">
    <source>
        <dbReference type="PROSITE" id="PS50089"/>
    </source>
</evidence>
<evidence type="ECO:0000256" key="10">
    <source>
        <dbReference type="SAM" id="MobiDB-lite"/>
    </source>
</evidence>
<feature type="zinc finger region" description="C3H1-type" evidence="9">
    <location>
        <begin position="182"/>
        <end position="211"/>
    </location>
</feature>
<dbReference type="EMBL" id="CH480834">
    <property type="protein sequence ID" value="EDW46538.1"/>
    <property type="molecule type" value="Genomic_DNA"/>
</dbReference>
<keyword evidence="5" id="KW-0677">Repeat</keyword>
<evidence type="ECO:0000256" key="6">
    <source>
        <dbReference type="ARBA" id="ARBA00022771"/>
    </source>
</evidence>
<dbReference type="PANTHER" id="PTHR11224">
    <property type="entry name" value="MAKORIN-RELATED"/>
    <property type="match status" value="1"/>
</dbReference>
<evidence type="ECO:0000313" key="13">
    <source>
        <dbReference type="EMBL" id="EDW46538.1"/>
    </source>
</evidence>
<dbReference type="Gene3D" id="3.30.40.10">
    <property type="entry name" value="Zinc/RING finger domain, C3HC4 (zinc finger)"/>
    <property type="match status" value="1"/>
</dbReference>
<feature type="region of interest" description="Disordered" evidence="10">
    <location>
        <begin position="1"/>
        <end position="48"/>
    </location>
</feature>
<dbReference type="AlphaFoldDB" id="B4IFV1"/>
<keyword evidence="4 9" id="KW-0479">Metal-binding</keyword>
<evidence type="ECO:0000256" key="8">
    <source>
        <dbReference type="ARBA" id="ARBA00022833"/>
    </source>
</evidence>
<dbReference type="SMART" id="SM00184">
    <property type="entry name" value="RING"/>
    <property type="match status" value="1"/>
</dbReference>
<keyword evidence="8 9" id="KW-0862">Zinc</keyword>
<dbReference type="InterPro" id="IPR017907">
    <property type="entry name" value="Znf_RING_CS"/>
</dbReference>
<evidence type="ECO:0000256" key="1">
    <source>
        <dbReference type="ARBA" id="ARBA00000900"/>
    </source>
</evidence>
<feature type="domain" description="RING-type" evidence="11">
    <location>
        <begin position="100"/>
        <end position="153"/>
    </location>
</feature>
<organism evidence="14">
    <name type="scientific">Drosophila sechellia</name>
    <name type="common">Fruit fly</name>
    <dbReference type="NCBI Taxonomy" id="7238"/>
    <lineage>
        <taxon>Eukaryota</taxon>
        <taxon>Metazoa</taxon>
        <taxon>Ecdysozoa</taxon>
        <taxon>Arthropoda</taxon>
        <taxon>Hexapoda</taxon>
        <taxon>Insecta</taxon>
        <taxon>Pterygota</taxon>
        <taxon>Neoptera</taxon>
        <taxon>Endopterygota</taxon>
        <taxon>Diptera</taxon>
        <taxon>Brachycera</taxon>
        <taxon>Muscomorpha</taxon>
        <taxon>Ephydroidea</taxon>
        <taxon>Drosophilidae</taxon>
        <taxon>Drosophila</taxon>
        <taxon>Sophophora</taxon>
    </lineage>
</organism>
<feature type="compositionally biased region" description="Acidic residues" evidence="10">
    <location>
        <begin position="246"/>
        <end position="255"/>
    </location>
</feature>
<dbReference type="PhylomeDB" id="B4IFV1"/>
<evidence type="ECO:0000256" key="2">
    <source>
        <dbReference type="ARBA" id="ARBA00012483"/>
    </source>
</evidence>
<dbReference type="OMA" id="GICFETI"/>
<evidence type="ECO:0000313" key="14">
    <source>
        <dbReference type="Proteomes" id="UP000001292"/>
    </source>
</evidence>
<sequence>MSTVASNDQHEDTGVLPMPGTGSPSSQIQQGGNGAIVPSYKRATDGEQSEAQASASCTSVALGPSGVATIADEVNGSSSVSSPVQPSWMCSVARSQDKKCGICFETIMEKEGGDRRFGILPSCNHVFCFQCISTWRQGKQYSYQVTRTCPECRVWSNFVCPSVVWVEEKEEKDQLINDYLAALSAKDCKYFKKGKGVCLFGNKCFYKHALPDGELIDAGLPTYAHWLPIPPDFMGLANWFVVGDDSSSDDSDLSDFSDFSDSSDEN</sequence>
<dbReference type="InterPro" id="IPR000571">
    <property type="entry name" value="Znf_CCCH"/>
</dbReference>
<dbReference type="KEGG" id="dse:6618339"/>
<proteinExistence type="predicted"/>
<dbReference type="STRING" id="7238.B4IFV1"/>
<dbReference type="GO" id="GO:0061630">
    <property type="term" value="F:ubiquitin protein ligase activity"/>
    <property type="evidence" value="ECO:0007669"/>
    <property type="project" value="UniProtKB-EC"/>
</dbReference>
<dbReference type="PROSITE" id="PS50089">
    <property type="entry name" value="ZF_RING_2"/>
    <property type="match status" value="1"/>
</dbReference>
<feature type="region of interest" description="Disordered" evidence="10">
    <location>
        <begin position="246"/>
        <end position="266"/>
    </location>
</feature>
<dbReference type="PROSITE" id="PS00518">
    <property type="entry name" value="ZF_RING_1"/>
    <property type="match status" value="1"/>
</dbReference>
<dbReference type="InterPro" id="IPR013083">
    <property type="entry name" value="Znf_RING/FYVE/PHD"/>
</dbReference>
<dbReference type="SUPFAM" id="SSF57850">
    <property type="entry name" value="RING/U-box"/>
    <property type="match status" value="1"/>
</dbReference>
<gene>
    <name evidence="13" type="primary">Dsec\GM14923</name>
    <name evidence="13" type="ORF">Dsec_GM14923</name>
</gene>
<dbReference type="GO" id="GO:0000209">
    <property type="term" value="P:protein polyubiquitination"/>
    <property type="evidence" value="ECO:0007669"/>
    <property type="project" value="InterPro"/>
</dbReference>